<dbReference type="InterPro" id="IPR015300">
    <property type="entry name" value="DNA-bd_pseudobarrel_sf"/>
</dbReference>
<keyword evidence="8" id="KW-1185">Reference proteome</keyword>
<evidence type="ECO:0000256" key="2">
    <source>
        <dbReference type="ARBA" id="ARBA00023015"/>
    </source>
</evidence>
<dbReference type="CDD" id="cd10017">
    <property type="entry name" value="B3_DNA"/>
    <property type="match status" value="2"/>
</dbReference>
<organism evidence="7 8">
    <name type="scientific">Daucus carota subsp. sativus</name>
    <name type="common">Carrot</name>
    <dbReference type="NCBI Taxonomy" id="79200"/>
    <lineage>
        <taxon>Eukaryota</taxon>
        <taxon>Viridiplantae</taxon>
        <taxon>Streptophyta</taxon>
        <taxon>Embryophyta</taxon>
        <taxon>Tracheophyta</taxon>
        <taxon>Spermatophyta</taxon>
        <taxon>Magnoliopsida</taxon>
        <taxon>eudicotyledons</taxon>
        <taxon>Gunneridae</taxon>
        <taxon>Pentapetalae</taxon>
        <taxon>asterids</taxon>
        <taxon>campanulids</taxon>
        <taxon>Apiales</taxon>
        <taxon>Apiaceae</taxon>
        <taxon>Apioideae</taxon>
        <taxon>Scandiceae</taxon>
        <taxon>Daucinae</taxon>
        <taxon>Daucus</taxon>
        <taxon>Daucus sect. Daucus</taxon>
    </lineage>
</organism>
<dbReference type="PANTHER" id="PTHR31920:SF135">
    <property type="entry name" value="B3 DOMAIN-CONTAINING PROTEIN OS03G0621600-RELATED"/>
    <property type="match status" value="1"/>
</dbReference>
<dbReference type="SMART" id="SM01019">
    <property type="entry name" value="B3"/>
    <property type="match status" value="2"/>
</dbReference>
<evidence type="ECO:0000256" key="1">
    <source>
        <dbReference type="ARBA" id="ARBA00004123"/>
    </source>
</evidence>
<keyword evidence="4" id="KW-0804">Transcription</keyword>
<reference evidence="7" key="2">
    <citation type="submission" date="2022-03" db="EMBL/GenBank/DDBJ databases">
        <title>Draft title - Genomic analysis of global carrot germplasm unveils the trajectory of domestication and the origin of high carotenoid orange carrot.</title>
        <authorList>
            <person name="Iorizzo M."/>
            <person name="Ellison S."/>
            <person name="Senalik D."/>
            <person name="Macko-Podgorni A."/>
            <person name="Grzebelus D."/>
            <person name="Bostan H."/>
            <person name="Rolling W."/>
            <person name="Curaba J."/>
            <person name="Simon P."/>
        </authorList>
    </citation>
    <scope>NUCLEOTIDE SEQUENCE</scope>
    <source>
        <tissue evidence="7">Leaf</tissue>
    </source>
</reference>
<evidence type="ECO:0000313" key="8">
    <source>
        <dbReference type="Proteomes" id="UP000077755"/>
    </source>
</evidence>
<dbReference type="AlphaFoldDB" id="A0AAF0WP09"/>
<dbReference type="PROSITE" id="PS50863">
    <property type="entry name" value="B3"/>
    <property type="match status" value="2"/>
</dbReference>
<dbReference type="Proteomes" id="UP000077755">
    <property type="component" value="Chromosome 3"/>
</dbReference>
<evidence type="ECO:0000256" key="4">
    <source>
        <dbReference type="ARBA" id="ARBA00023163"/>
    </source>
</evidence>
<sequence>MAGDNRSKLNEVTCNSFLECKINVCSIRLMLRCSQCTNTMIPPKFVRLHRGTLPRKCLLKASHTQYSWPVRVKQMNNFLYFKKGWGKFAQFHSLKSRDLLVFRYDQDSVFSVDMFDESCCSKKLVTTSQNEKPRTKSSPAIESSKIIDIFTEHVSCHVPQEFANMHLEESPRELKIEVGDKTWSIGIVKDRRSRRLTKGWCPFVRENGLKLGDVCVFQLTNAQDFTLKLSIFSSTT</sequence>
<accession>A0AAF0WP09</accession>
<comment type="subcellular location">
    <subcellularLocation>
        <location evidence="1">Nucleus</location>
    </subcellularLocation>
</comment>
<feature type="domain" description="TF-B3" evidence="6">
    <location>
        <begin position="141"/>
        <end position="235"/>
    </location>
</feature>
<dbReference type="Gene3D" id="2.40.330.10">
    <property type="entry name" value="DNA-binding pseudobarrel domain"/>
    <property type="match status" value="2"/>
</dbReference>
<reference evidence="7" key="1">
    <citation type="journal article" date="2016" name="Nat. Genet.">
        <title>A high-quality carrot genome assembly provides new insights into carotenoid accumulation and asterid genome evolution.</title>
        <authorList>
            <person name="Iorizzo M."/>
            <person name="Ellison S."/>
            <person name="Senalik D."/>
            <person name="Zeng P."/>
            <person name="Satapoomin P."/>
            <person name="Huang J."/>
            <person name="Bowman M."/>
            <person name="Iovene M."/>
            <person name="Sanseverino W."/>
            <person name="Cavagnaro P."/>
            <person name="Yildiz M."/>
            <person name="Macko-Podgorni A."/>
            <person name="Moranska E."/>
            <person name="Grzebelus E."/>
            <person name="Grzebelus D."/>
            <person name="Ashrafi H."/>
            <person name="Zheng Z."/>
            <person name="Cheng S."/>
            <person name="Spooner D."/>
            <person name="Van Deynze A."/>
            <person name="Simon P."/>
        </authorList>
    </citation>
    <scope>NUCLEOTIDE SEQUENCE</scope>
    <source>
        <tissue evidence="7">Leaf</tissue>
    </source>
</reference>
<dbReference type="SUPFAM" id="SSF101936">
    <property type="entry name" value="DNA-binding pseudobarrel domain"/>
    <property type="match status" value="2"/>
</dbReference>
<proteinExistence type="predicted"/>
<evidence type="ECO:0000256" key="5">
    <source>
        <dbReference type="ARBA" id="ARBA00023242"/>
    </source>
</evidence>
<dbReference type="GO" id="GO:0003677">
    <property type="term" value="F:DNA binding"/>
    <property type="evidence" value="ECO:0007669"/>
    <property type="project" value="UniProtKB-KW"/>
</dbReference>
<dbReference type="Pfam" id="PF02362">
    <property type="entry name" value="B3"/>
    <property type="match status" value="2"/>
</dbReference>
<protein>
    <recommendedName>
        <fullName evidence="6">TF-B3 domain-containing protein</fullName>
    </recommendedName>
</protein>
<dbReference type="InterPro" id="IPR050655">
    <property type="entry name" value="Plant_B3_domain"/>
</dbReference>
<gene>
    <name evidence="7" type="ORF">DCAR_0312420</name>
</gene>
<evidence type="ECO:0000256" key="3">
    <source>
        <dbReference type="ARBA" id="ARBA00023125"/>
    </source>
</evidence>
<dbReference type="InterPro" id="IPR003340">
    <property type="entry name" value="B3_DNA-bd"/>
</dbReference>
<keyword evidence="5" id="KW-0539">Nucleus</keyword>
<dbReference type="EMBL" id="CP093345">
    <property type="protein sequence ID" value="WOG93139.1"/>
    <property type="molecule type" value="Genomic_DNA"/>
</dbReference>
<feature type="domain" description="TF-B3" evidence="6">
    <location>
        <begin position="24"/>
        <end position="118"/>
    </location>
</feature>
<dbReference type="GO" id="GO:0005634">
    <property type="term" value="C:nucleus"/>
    <property type="evidence" value="ECO:0007669"/>
    <property type="project" value="UniProtKB-SubCell"/>
</dbReference>
<evidence type="ECO:0000259" key="6">
    <source>
        <dbReference type="PROSITE" id="PS50863"/>
    </source>
</evidence>
<keyword evidence="3" id="KW-0238">DNA-binding</keyword>
<dbReference type="PANTHER" id="PTHR31920">
    <property type="entry name" value="B3 DOMAIN-CONTAINING"/>
    <property type="match status" value="1"/>
</dbReference>
<keyword evidence="2" id="KW-0805">Transcription regulation</keyword>
<name>A0AAF0WP09_DAUCS</name>
<evidence type="ECO:0000313" key="7">
    <source>
        <dbReference type="EMBL" id="WOG93139.1"/>
    </source>
</evidence>